<reference evidence="1 2" key="1">
    <citation type="submission" date="2021-03" db="EMBL/GenBank/DDBJ databases">
        <title>Genomic and phenotypic characterization of Chloracidobacterium isolates provides evidence for multiple species.</title>
        <authorList>
            <person name="Saini M.K."/>
            <person name="Costas A.M.G."/>
            <person name="Tank M."/>
            <person name="Bryant D.A."/>
        </authorList>
    </citation>
    <scope>NUCLEOTIDE SEQUENCE [LARGE SCALE GENOMIC DNA]</scope>
    <source>
        <strain evidence="1 2">N</strain>
    </source>
</reference>
<keyword evidence="2" id="KW-1185">Reference proteome</keyword>
<dbReference type="Gene3D" id="1.20.1260.10">
    <property type="match status" value="1"/>
</dbReference>
<dbReference type="Pfam" id="PF13668">
    <property type="entry name" value="Ferritin_2"/>
    <property type="match status" value="1"/>
</dbReference>
<dbReference type="SUPFAM" id="SSF47240">
    <property type="entry name" value="Ferritin-like"/>
    <property type="match status" value="1"/>
</dbReference>
<dbReference type="InterPro" id="IPR009078">
    <property type="entry name" value="Ferritin-like_SF"/>
</dbReference>
<name>A0ABX8B0I8_9BACT</name>
<dbReference type="EMBL" id="CP072642">
    <property type="protein sequence ID" value="QUV94130.1"/>
    <property type="molecule type" value="Genomic_DNA"/>
</dbReference>
<organism evidence="1 2">
    <name type="scientific">Chloracidobacterium sp. N</name>
    <dbReference type="NCBI Taxonomy" id="2821540"/>
    <lineage>
        <taxon>Bacteria</taxon>
        <taxon>Pseudomonadati</taxon>
        <taxon>Acidobacteriota</taxon>
        <taxon>Terriglobia</taxon>
        <taxon>Terriglobales</taxon>
        <taxon>Acidobacteriaceae</taxon>
        <taxon>Chloracidobacterium</taxon>
        <taxon>Chloracidobacterium aggregatum</taxon>
    </lineage>
</organism>
<dbReference type="RefSeq" id="WP_211422443.1">
    <property type="nucleotide sequence ID" value="NZ_CP072642.1"/>
</dbReference>
<evidence type="ECO:0000313" key="1">
    <source>
        <dbReference type="EMBL" id="QUV94130.1"/>
    </source>
</evidence>
<evidence type="ECO:0000313" key="2">
    <source>
        <dbReference type="Proteomes" id="UP000677668"/>
    </source>
</evidence>
<accession>A0ABX8B0I8</accession>
<dbReference type="CDD" id="cd00657">
    <property type="entry name" value="Ferritin_like"/>
    <property type="match status" value="1"/>
</dbReference>
<protein>
    <submittedName>
        <fullName evidence="1">Ferritin-like domain-containing protein</fullName>
    </submittedName>
</protein>
<sequence>MKERDLTNKYLEVGELIQRGRRAALKAGVVGLGASAFTMLGSSLLTPSVALGADKAGDVKIANVALNLEHQAIAAYGVGAGTGLLEGPALAAAKLFMSHHEAHRDALMGVIKKFGGTPVEPKKNPEEYEAIAEAVPNIKSATDILEFALTLEEQAAGAYIGVLTSFSEKDLIPVLAGIGAAEAQHAALLRFVLQKDPLLQGPVVK</sequence>
<dbReference type="InterPro" id="IPR012347">
    <property type="entry name" value="Ferritin-like"/>
</dbReference>
<proteinExistence type="predicted"/>
<gene>
    <name evidence="1" type="ORF">J8C05_01335</name>
</gene>
<dbReference type="Proteomes" id="UP000677668">
    <property type="component" value="Chromosome 1"/>
</dbReference>